<name>A0A9Q8T9P1_9PEZI</name>
<protein>
    <submittedName>
        <fullName evidence="2">Uncharacterized protein</fullName>
    </submittedName>
</protein>
<feature type="region of interest" description="Disordered" evidence="1">
    <location>
        <begin position="361"/>
        <end position="388"/>
    </location>
</feature>
<dbReference type="GeneID" id="73350306"/>
<feature type="compositionally biased region" description="Polar residues" evidence="1">
    <location>
        <begin position="361"/>
        <end position="374"/>
    </location>
</feature>
<proteinExistence type="predicted"/>
<organism evidence="2 3">
    <name type="scientific">Colletotrichum lupini</name>
    <dbReference type="NCBI Taxonomy" id="145971"/>
    <lineage>
        <taxon>Eukaryota</taxon>
        <taxon>Fungi</taxon>
        <taxon>Dikarya</taxon>
        <taxon>Ascomycota</taxon>
        <taxon>Pezizomycotina</taxon>
        <taxon>Sordariomycetes</taxon>
        <taxon>Hypocreomycetidae</taxon>
        <taxon>Glomerellales</taxon>
        <taxon>Glomerellaceae</taxon>
        <taxon>Colletotrichum</taxon>
        <taxon>Colletotrichum acutatum species complex</taxon>
    </lineage>
</organism>
<dbReference type="KEGG" id="clup:CLUP02_16374"/>
<dbReference type="EMBL" id="CP019481">
    <property type="protein sequence ID" value="UQC90842.1"/>
    <property type="molecule type" value="Genomic_DNA"/>
</dbReference>
<accession>A0A9Q8T9P1</accession>
<dbReference type="Proteomes" id="UP000830671">
    <property type="component" value="Chromosome 9"/>
</dbReference>
<reference evidence="2" key="1">
    <citation type="journal article" date="2021" name="Mol. Plant Microbe Interact.">
        <title>Complete Genome Sequence of the Plant-Pathogenic Fungus Colletotrichum lupini.</title>
        <authorList>
            <person name="Baroncelli R."/>
            <person name="Pensec F."/>
            <person name="Da Lio D."/>
            <person name="Boufleur T."/>
            <person name="Vicente I."/>
            <person name="Sarrocco S."/>
            <person name="Picot A."/>
            <person name="Baraldi E."/>
            <person name="Sukno S."/>
            <person name="Thon M."/>
            <person name="Le Floch G."/>
        </authorList>
    </citation>
    <scope>NUCLEOTIDE SEQUENCE</scope>
    <source>
        <strain evidence="2">IMI 504893</strain>
    </source>
</reference>
<dbReference type="RefSeq" id="XP_049152443.1">
    <property type="nucleotide sequence ID" value="XM_049295296.1"/>
</dbReference>
<keyword evidence="3" id="KW-1185">Reference proteome</keyword>
<evidence type="ECO:0000256" key="1">
    <source>
        <dbReference type="SAM" id="MobiDB-lite"/>
    </source>
</evidence>
<gene>
    <name evidence="2" type="ORF">CLUP02_16374</name>
</gene>
<sequence>MSGICSWENNGTGESAQSWTTRVKPWIRDITKAREGVLRRPRDRVTAPSTFITYHLHQTGLLAYGDEMLSSQLLRMLQATKNRLLSPSLAHIPIRIRQYRIRPRRPTSHPCNYKMDAAIDLNNMNAANTTDVLSQHVQEEGHGGPTRPFELIARTDWMRLMYHTTSQRGPTPPSREYLLPRVDNIDEFMEWRESFVQRTIYFDNWFLQFIYSIFDFFRLQYRILVTHWSEYSRWEKERIKNPWGNWEGQIGFQDDSPDPKWRAKLVVEVKDINGMDMGFLIHQDQAVWSWRTEPPHAASFWDQPRHQDVMSFREAGSSLQTINDTPVDNIVPEFSACCDFVNSSLSPTTSEQSRLTIDTSVGSAHNRPTSTPSTDHPPVFSPAQPPSSSTSVGAPVLIIHVHRPASLRDTLRQWLRPFLAFLPPFVSVVVYRQLLDQPLSLVFSVFALWVCLVNCRRKYSSRLVAIPWQYWTNGQTLSSGNTVCLSFKRGQEIGFYTPDRLASVPNCVYAWLIQSPWKPLKKKRSLLAGAFNPGCYAVPTSDIETGVICGSSCSVLVPTSISAFKMRLRIYCITSLFVLNVGVQIDHLSRTASISASTPAFYSTTATPYGFHICFCGGRIRQKCQMLFSDTLLPIWPDIVSTSIGILSSRTPCLSPLLALMVSLVERITPAHAKAQSPRETISILLGGLGQQSFLLDIGDRTRWSLRLPILRISSTPALRSSGTH</sequence>
<evidence type="ECO:0000313" key="3">
    <source>
        <dbReference type="Proteomes" id="UP000830671"/>
    </source>
</evidence>
<evidence type="ECO:0000313" key="2">
    <source>
        <dbReference type="EMBL" id="UQC90842.1"/>
    </source>
</evidence>
<dbReference type="AlphaFoldDB" id="A0A9Q8T9P1"/>